<evidence type="ECO:0000313" key="4">
    <source>
        <dbReference type="Proteomes" id="UP001161405"/>
    </source>
</evidence>
<dbReference type="Proteomes" id="UP001161405">
    <property type="component" value="Unassembled WGS sequence"/>
</dbReference>
<gene>
    <name evidence="3" type="ORF">GCM10007879_01690</name>
</gene>
<sequence length="66" mass="6764">MTKFAVPDMTCGHCEATVTKAIKEVDPFASVKADLATNTITLSSSAEVSTITAALEKAGYPSTAIG</sequence>
<dbReference type="CDD" id="cd00371">
    <property type="entry name" value="HMA"/>
    <property type="match status" value="1"/>
</dbReference>
<dbReference type="SUPFAM" id="SSF55008">
    <property type="entry name" value="HMA, heavy metal-associated domain"/>
    <property type="match status" value="1"/>
</dbReference>
<dbReference type="InterPro" id="IPR017969">
    <property type="entry name" value="Heavy-metal-associated_CS"/>
</dbReference>
<evidence type="ECO:0000313" key="3">
    <source>
        <dbReference type="EMBL" id="GLQ15920.1"/>
    </source>
</evidence>
<dbReference type="EMBL" id="BSNI01000001">
    <property type="protein sequence ID" value="GLQ15920.1"/>
    <property type="molecule type" value="Genomic_DNA"/>
</dbReference>
<evidence type="ECO:0000259" key="2">
    <source>
        <dbReference type="PROSITE" id="PS50846"/>
    </source>
</evidence>
<proteinExistence type="predicted"/>
<reference evidence="3" key="2">
    <citation type="submission" date="2023-01" db="EMBL/GenBank/DDBJ databases">
        <title>Draft genome sequence of Maritalea porphyrae strain NBRC 107169.</title>
        <authorList>
            <person name="Sun Q."/>
            <person name="Mori K."/>
        </authorList>
    </citation>
    <scope>NUCLEOTIDE SEQUENCE</scope>
    <source>
        <strain evidence="3">NBRC 107169</strain>
    </source>
</reference>
<dbReference type="PROSITE" id="PS01047">
    <property type="entry name" value="HMA_1"/>
    <property type="match status" value="1"/>
</dbReference>
<dbReference type="InterPro" id="IPR036163">
    <property type="entry name" value="HMA_dom_sf"/>
</dbReference>
<comment type="caution">
    <text evidence="3">The sequence shown here is derived from an EMBL/GenBank/DDBJ whole genome shotgun (WGS) entry which is preliminary data.</text>
</comment>
<organism evidence="3 4">
    <name type="scientific">Maritalea porphyrae</name>
    <dbReference type="NCBI Taxonomy" id="880732"/>
    <lineage>
        <taxon>Bacteria</taxon>
        <taxon>Pseudomonadati</taxon>
        <taxon>Pseudomonadota</taxon>
        <taxon>Alphaproteobacteria</taxon>
        <taxon>Hyphomicrobiales</taxon>
        <taxon>Devosiaceae</taxon>
        <taxon>Maritalea</taxon>
    </lineage>
</organism>
<dbReference type="RefSeq" id="WP_284361071.1">
    <property type="nucleotide sequence ID" value="NZ_BSNI01000001.1"/>
</dbReference>
<dbReference type="Gene3D" id="3.30.70.100">
    <property type="match status" value="1"/>
</dbReference>
<feature type="domain" description="HMA" evidence="2">
    <location>
        <begin position="1"/>
        <end position="63"/>
    </location>
</feature>
<keyword evidence="1" id="KW-0479">Metal-binding</keyword>
<protein>
    <submittedName>
        <fullName evidence="3">Heavy metal-binding protein</fullName>
    </submittedName>
</protein>
<reference evidence="3" key="1">
    <citation type="journal article" date="2014" name="Int. J. Syst. Evol. Microbiol.">
        <title>Complete genome of a new Firmicutes species belonging to the dominant human colonic microbiota ('Ruminococcus bicirculans') reveals two chromosomes and a selective capacity to utilize plant glucans.</title>
        <authorList>
            <consortium name="NISC Comparative Sequencing Program"/>
            <person name="Wegmann U."/>
            <person name="Louis P."/>
            <person name="Goesmann A."/>
            <person name="Henrissat B."/>
            <person name="Duncan S.H."/>
            <person name="Flint H.J."/>
        </authorList>
    </citation>
    <scope>NUCLEOTIDE SEQUENCE</scope>
    <source>
        <strain evidence="3">NBRC 107169</strain>
    </source>
</reference>
<dbReference type="PROSITE" id="PS50846">
    <property type="entry name" value="HMA_2"/>
    <property type="match status" value="1"/>
</dbReference>
<dbReference type="Pfam" id="PF00403">
    <property type="entry name" value="HMA"/>
    <property type="match status" value="1"/>
</dbReference>
<keyword evidence="4" id="KW-1185">Reference proteome</keyword>
<name>A0ABQ5UNM7_9HYPH</name>
<evidence type="ECO:0000256" key="1">
    <source>
        <dbReference type="ARBA" id="ARBA00022723"/>
    </source>
</evidence>
<dbReference type="InterPro" id="IPR006121">
    <property type="entry name" value="HMA_dom"/>
</dbReference>
<accession>A0ABQ5UNM7</accession>